<proteinExistence type="inferred from homology"/>
<keyword evidence="6" id="KW-0812">Transmembrane</keyword>
<keyword evidence="10" id="KW-0735">Signal-anchor</keyword>
<reference evidence="13 14" key="1">
    <citation type="submission" date="2012-11" db="EMBL/GenBank/DDBJ databases">
        <title>Genome assembly of Thiorhodococcus sp. AK35.</title>
        <authorList>
            <person name="Nupur N."/>
            <person name="Khatri I."/>
            <person name="Subramanian S."/>
            <person name="Pinnaka A."/>
        </authorList>
    </citation>
    <scope>NUCLEOTIDE SEQUENCE [LARGE SCALE GENOMIC DNA]</scope>
    <source>
        <strain evidence="13 14">AK35</strain>
    </source>
</reference>
<dbReference type="PRINTS" id="PR01374">
    <property type="entry name" value="TONBPROTEIN"/>
</dbReference>
<evidence type="ECO:0000313" key="13">
    <source>
        <dbReference type="EMBL" id="EXJ14202.1"/>
    </source>
</evidence>
<evidence type="ECO:0000256" key="1">
    <source>
        <dbReference type="ARBA" id="ARBA00004383"/>
    </source>
</evidence>
<dbReference type="PANTHER" id="PTHR33446">
    <property type="entry name" value="PROTEIN TONB-RELATED"/>
    <property type="match status" value="1"/>
</dbReference>
<feature type="compositionally biased region" description="Gly residues" evidence="11">
    <location>
        <begin position="153"/>
        <end position="165"/>
    </location>
</feature>
<keyword evidence="7 10" id="KW-0653">Protein transport</keyword>
<evidence type="ECO:0000256" key="8">
    <source>
        <dbReference type="ARBA" id="ARBA00022989"/>
    </source>
</evidence>
<dbReference type="RefSeq" id="WP_043755477.1">
    <property type="nucleotide sequence ID" value="NZ_AONC01000045.1"/>
</dbReference>
<comment type="function">
    <text evidence="10">Interacts with outer membrane receptor proteins that carry out high-affinity binding and energy dependent uptake into the periplasmic space of specific substrates. It could act to transduce energy from the cytoplasmic membrane to specific energy-requiring processes in the outer membrane, resulting in the release into the periplasm of ligands bound by these outer membrane proteins.</text>
</comment>
<comment type="caution">
    <text evidence="13">The sequence shown here is derived from an EMBL/GenBank/DDBJ whole genome shotgun (WGS) entry which is preliminary data.</text>
</comment>
<feature type="compositionally biased region" description="Polar residues" evidence="11">
    <location>
        <begin position="138"/>
        <end position="148"/>
    </location>
</feature>
<name>W9VDT0_9GAMM</name>
<dbReference type="InterPro" id="IPR003538">
    <property type="entry name" value="TonB"/>
</dbReference>
<evidence type="ECO:0000256" key="11">
    <source>
        <dbReference type="SAM" id="MobiDB-lite"/>
    </source>
</evidence>
<feature type="domain" description="TonB C-terminal" evidence="12">
    <location>
        <begin position="170"/>
        <end position="261"/>
    </location>
</feature>
<dbReference type="InterPro" id="IPR037682">
    <property type="entry name" value="TonB_C"/>
</dbReference>
<organism evidence="13 14">
    <name type="scientific">Imhoffiella purpurea</name>
    <dbReference type="NCBI Taxonomy" id="1249627"/>
    <lineage>
        <taxon>Bacteria</taxon>
        <taxon>Pseudomonadati</taxon>
        <taxon>Pseudomonadota</taxon>
        <taxon>Gammaproteobacteria</taxon>
        <taxon>Chromatiales</taxon>
        <taxon>Chromatiaceae</taxon>
        <taxon>Imhoffiella</taxon>
    </lineage>
</organism>
<dbReference type="SUPFAM" id="SSF74653">
    <property type="entry name" value="TolA/TonB C-terminal domain"/>
    <property type="match status" value="1"/>
</dbReference>
<dbReference type="InterPro" id="IPR051045">
    <property type="entry name" value="TonB-dependent_transducer"/>
</dbReference>
<keyword evidence="8" id="KW-1133">Transmembrane helix</keyword>
<evidence type="ECO:0000259" key="12">
    <source>
        <dbReference type="PROSITE" id="PS52015"/>
    </source>
</evidence>
<sequence>MEIRPRHWMIAVSTAALAHLGVVAGMREEPRSPPPTPVVIQLGDSGAPAAASAAEPTAAESIADSAAPLAPAKSLPMLAPSETLKTEVVEPPKPKPTPKPKPKAKPKPKPKAKPAPTRTERPKPRSRPSASDGPKSKTPGSSRGSGAHSNGKAGSGRGQGSGSGSKGTANYYGKLAAWLNRHKRYPSRARRLRQEGTVRVTFTIDRSGRVLSHRIASSSGHALLDQEVKALIRRASPLPAIPPGMSQSQLTVTVPIRFNLR</sequence>
<dbReference type="Pfam" id="PF03544">
    <property type="entry name" value="TonB_C"/>
    <property type="match status" value="1"/>
</dbReference>
<dbReference type="GO" id="GO:0030288">
    <property type="term" value="C:outer membrane-bounded periplasmic space"/>
    <property type="evidence" value="ECO:0007669"/>
    <property type="project" value="InterPro"/>
</dbReference>
<dbReference type="PANTHER" id="PTHR33446:SF2">
    <property type="entry name" value="PROTEIN TONB"/>
    <property type="match status" value="1"/>
</dbReference>
<accession>W9VDT0</accession>
<keyword evidence="14" id="KW-1185">Reference proteome</keyword>
<gene>
    <name evidence="13" type="ORF">D779_2873</name>
</gene>
<dbReference type="NCBIfam" id="TIGR01352">
    <property type="entry name" value="tonB_Cterm"/>
    <property type="match status" value="1"/>
</dbReference>
<dbReference type="Proteomes" id="UP000019460">
    <property type="component" value="Unassembled WGS sequence"/>
</dbReference>
<protein>
    <recommendedName>
        <fullName evidence="10">Protein TonB</fullName>
    </recommendedName>
</protein>
<dbReference type="eggNOG" id="COG0810">
    <property type="taxonomic scope" value="Bacteria"/>
</dbReference>
<dbReference type="GO" id="GO:0031992">
    <property type="term" value="F:energy transducer activity"/>
    <property type="evidence" value="ECO:0007669"/>
    <property type="project" value="InterPro"/>
</dbReference>
<evidence type="ECO:0000256" key="6">
    <source>
        <dbReference type="ARBA" id="ARBA00022692"/>
    </source>
</evidence>
<dbReference type="GO" id="GO:0015031">
    <property type="term" value="P:protein transport"/>
    <property type="evidence" value="ECO:0007669"/>
    <property type="project" value="UniProtKB-UniRule"/>
</dbReference>
<evidence type="ECO:0000313" key="14">
    <source>
        <dbReference type="Proteomes" id="UP000019460"/>
    </source>
</evidence>
<feature type="compositionally biased region" description="Basic residues" evidence="11">
    <location>
        <begin position="96"/>
        <end position="112"/>
    </location>
</feature>
<evidence type="ECO:0000256" key="3">
    <source>
        <dbReference type="ARBA" id="ARBA00022448"/>
    </source>
</evidence>
<comment type="similarity">
    <text evidence="2 10">Belongs to the TonB family.</text>
</comment>
<dbReference type="EMBL" id="AONC01000045">
    <property type="protein sequence ID" value="EXJ14202.1"/>
    <property type="molecule type" value="Genomic_DNA"/>
</dbReference>
<evidence type="ECO:0000256" key="4">
    <source>
        <dbReference type="ARBA" id="ARBA00022475"/>
    </source>
</evidence>
<dbReference type="AlphaFoldDB" id="W9VDT0"/>
<keyword evidence="3 10" id="KW-0813">Transport</keyword>
<evidence type="ECO:0000256" key="2">
    <source>
        <dbReference type="ARBA" id="ARBA00006555"/>
    </source>
</evidence>
<dbReference type="PROSITE" id="PS52015">
    <property type="entry name" value="TONB_CTD"/>
    <property type="match status" value="1"/>
</dbReference>
<dbReference type="InterPro" id="IPR006260">
    <property type="entry name" value="TonB/TolA_C"/>
</dbReference>
<comment type="subcellular location">
    <subcellularLocation>
        <location evidence="1 10">Cell inner membrane</location>
        <topology evidence="1 10">Single-pass membrane protein</topology>
        <orientation evidence="1 10">Periplasmic side</orientation>
    </subcellularLocation>
</comment>
<evidence type="ECO:0000256" key="9">
    <source>
        <dbReference type="ARBA" id="ARBA00023136"/>
    </source>
</evidence>
<evidence type="ECO:0000256" key="7">
    <source>
        <dbReference type="ARBA" id="ARBA00022927"/>
    </source>
</evidence>
<feature type="region of interest" description="Disordered" evidence="11">
    <location>
        <begin position="27"/>
        <end position="167"/>
    </location>
</feature>
<dbReference type="STRING" id="1249627.D779_2873"/>
<keyword evidence="5 10" id="KW-0997">Cell inner membrane</keyword>
<dbReference type="GO" id="GO:0098797">
    <property type="term" value="C:plasma membrane protein complex"/>
    <property type="evidence" value="ECO:0007669"/>
    <property type="project" value="TreeGrafter"/>
</dbReference>
<feature type="compositionally biased region" description="Low complexity" evidence="11">
    <location>
        <begin position="47"/>
        <end position="81"/>
    </location>
</feature>
<evidence type="ECO:0000256" key="10">
    <source>
        <dbReference type="RuleBase" id="RU362123"/>
    </source>
</evidence>
<dbReference type="Gene3D" id="3.30.1150.10">
    <property type="match status" value="1"/>
</dbReference>
<dbReference type="PATRIC" id="fig|1249627.3.peg.3039"/>
<feature type="compositionally biased region" description="Basic and acidic residues" evidence="11">
    <location>
        <begin position="84"/>
        <end position="93"/>
    </location>
</feature>
<keyword evidence="9" id="KW-0472">Membrane</keyword>
<dbReference type="OrthoDB" id="6077935at2"/>
<dbReference type="GO" id="GO:0015891">
    <property type="term" value="P:siderophore transport"/>
    <property type="evidence" value="ECO:0007669"/>
    <property type="project" value="InterPro"/>
</dbReference>
<evidence type="ECO:0000256" key="5">
    <source>
        <dbReference type="ARBA" id="ARBA00022519"/>
    </source>
</evidence>
<keyword evidence="4 10" id="KW-1003">Cell membrane</keyword>
<dbReference type="GO" id="GO:0055085">
    <property type="term" value="P:transmembrane transport"/>
    <property type="evidence" value="ECO:0007669"/>
    <property type="project" value="InterPro"/>
</dbReference>